<feature type="compositionally biased region" description="Basic and acidic residues" evidence="1">
    <location>
        <begin position="138"/>
        <end position="151"/>
    </location>
</feature>
<feature type="compositionally biased region" description="Basic and acidic residues" evidence="1">
    <location>
        <begin position="70"/>
        <end position="81"/>
    </location>
</feature>
<dbReference type="EMBL" id="JANPWB010000009">
    <property type="protein sequence ID" value="KAJ1149814.1"/>
    <property type="molecule type" value="Genomic_DNA"/>
</dbReference>
<feature type="compositionally biased region" description="Basic and acidic residues" evidence="1">
    <location>
        <begin position="432"/>
        <end position="446"/>
    </location>
</feature>
<organism evidence="2 3">
    <name type="scientific">Pleurodeles waltl</name>
    <name type="common">Iberian ribbed newt</name>
    <dbReference type="NCBI Taxonomy" id="8319"/>
    <lineage>
        <taxon>Eukaryota</taxon>
        <taxon>Metazoa</taxon>
        <taxon>Chordata</taxon>
        <taxon>Craniata</taxon>
        <taxon>Vertebrata</taxon>
        <taxon>Euteleostomi</taxon>
        <taxon>Amphibia</taxon>
        <taxon>Batrachia</taxon>
        <taxon>Caudata</taxon>
        <taxon>Salamandroidea</taxon>
        <taxon>Salamandridae</taxon>
        <taxon>Pleurodelinae</taxon>
        <taxon>Pleurodeles</taxon>
    </lineage>
</organism>
<dbReference type="Proteomes" id="UP001066276">
    <property type="component" value="Chromosome 5"/>
</dbReference>
<reference evidence="2" key="1">
    <citation type="journal article" date="2022" name="bioRxiv">
        <title>Sequencing and chromosome-scale assembly of the giantPleurodeles waltlgenome.</title>
        <authorList>
            <person name="Brown T."/>
            <person name="Elewa A."/>
            <person name="Iarovenko S."/>
            <person name="Subramanian E."/>
            <person name="Araus A.J."/>
            <person name="Petzold A."/>
            <person name="Susuki M."/>
            <person name="Suzuki K.-i.T."/>
            <person name="Hayashi T."/>
            <person name="Toyoda A."/>
            <person name="Oliveira C."/>
            <person name="Osipova E."/>
            <person name="Leigh N.D."/>
            <person name="Simon A."/>
            <person name="Yun M.H."/>
        </authorList>
    </citation>
    <scope>NUCLEOTIDE SEQUENCE</scope>
    <source>
        <strain evidence="2">20211129_DDA</strain>
        <tissue evidence="2">Liver</tissue>
    </source>
</reference>
<accession>A0AAV7RBX3</accession>
<feature type="compositionally biased region" description="Polar residues" evidence="1">
    <location>
        <begin position="353"/>
        <end position="366"/>
    </location>
</feature>
<feature type="compositionally biased region" description="Low complexity" evidence="1">
    <location>
        <begin position="186"/>
        <end position="196"/>
    </location>
</feature>
<gene>
    <name evidence="2" type="ORF">NDU88_002618</name>
</gene>
<evidence type="ECO:0000313" key="2">
    <source>
        <dbReference type="EMBL" id="KAJ1149814.1"/>
    </source>
</evidence>
<name>A0AAV7RBX3_PLEWA</name>
<feature type="compositionally biased region" description="Polar residues" evidence="1">
    <location>
        <begin position="405"/>
        <end position="414"/>
    </location>
</feature>
<sequence>MGASIDREKDHSGDDKPPHPRDTAPTRSETKEEPTRAGSVTRANLLPAGSAKPWDTKELTAQRSIVGYADKPDTRRADAQGKRCATSVEETGHTYYQCPKSDRPRTYSAAAAGTPAQKTTRPKLDPTANAKVNALLKALREEAQKIPEPTRRSNPKGQAPQDHKSPGPDPDVEPATVTEPVPPPETTVSVVPTHPEGTPENGTQTNAPPLEAQGEPEPTPGSRAEEGKESTADAENPTPTPAPAKAKKKNKHLKKKVDCSSGDKEEIEKAWKQVKSQRLREKCRKEKEERDERRRARINGKQSLPRKEPQTEPLKDEEMERDETVTQPPQKSGRKRQRQRKEDFNTTKKKHITSQTEEQNDGYTTIDTDEENIEDTGGTPSESNQSIQTVLQELHLQLALIDTTGAPNEQNQWTKVPEAGAEIVISDESEEEGKGKGDQQESLHPQ</sequence>
<feature type="region of interest" description="Disordered" evidence="1">
    <location>
        <begin position="1"/>
        <end position="385"/>
    </location>
</feature>
<evidence type="ECO:0000313" key="3">
    <source>
        <dbReference type="Proteomes" id="UP001066276"/>
    </source>
</evidence>
<feature type="compositionally biased region" description="Basic and acidic residues" evidence="1">
    <location>
        <begin position="305"/>
        <end position="324"/>
    </location>
</feature>
<dbReference type="AlphaFoldDB" id="A0AAV7RBX3"/>
<protein>
    <submittedName>
        <fullName evidence="2">Uncharacterized protein</fullName>
    </submittedName>
</protein>
<comment type="caution">
    <text evidence="2">The sequence shown here is derived from an EMBL/GenBank/DDBJ whole genome shotgun (WGS) entry which is preliminary data.</text>
</comment>
<feature type="compositionally biased region" description="Low complexity" evidence="1">
    <location>
        <begin position="128"/>
        <end position="137"/>
    </location>
</feature>
<keyword evidence="3" id="KW-1185">Reference proteome</keyword>
<feature type="compositionally biased region" description="Basic and acidic residues" evidence="1">
    <location>
        <begin position="256"/>
        <end position="271"/>
    </location>
</feature>
<feature type="compositionally biased region" description="Basic and acidic residues" evidence="1">
    <location>
        <begin position="1"/>
        <end position="35"/>
    </location>
</feature>
<proteinExistence type="predicted"/>
<evidence type="ECO:0000256" key="1">
    <source>
        <dbReference type="SAM" id="MobiDB-lite"/>
    </source>
</evidence>
<feature type="compositionally biased region" description="Basic residues" evidence="1">
    <location>
        <begin position="245"/>
        <end position="255"/>
    </location>
</feature>
<feature type="compositionally biased region" description="Basic and acidic residues" evidence="1">
    <location>
        <begin position="278"/>
        <end position="294"/>
    </location>
</feature>
<feature type="region of interest" description="Disordered" evidence="1">
    <location>
        <begin position="405"/>
        <end position="446"/>
    </location>
</feature>